<dbReference type="InterPro" id="IPR036380">
    <property type="entry name" value="Isochorismatase-like_sf"/>
</dbReference>
<organism evidence="4 5">
    <name type="scientific">Ligilactobacillus ubinensis</name>
    <dbReference type="NCBI Taxonomy" id="2876789"/>
    <lineage>
        <taxon>Bacteria</taxon>
        <taxon>Bacillati</taxon>
        <taxon>Bacillota</taxon>
        <taxon>Bacilli</taxon>
        <taxon>Lactobacillales</taxon>
        <taxon>Lactobacillaceae</taxon>
        <taxon>Ligilactobacillus</taxon>
    </lineage>
</organism>
<dbReference type="Proteomes" id="UP001139006">
    <property type="component" value="Unassembled WGS sequence"/>
</dbReference>
<evidence type="ECO:0000313" key="5">
    <source>
        <dbReference type="Proteomes" id="UP001139006"/>
    </source>
</evidence>
<dbReference type="SUPFAM" id="SSF52499">
    <property type="entry name" value="Isochorismatase-like hydrolases"/>
    <property type="match status" value="1"/>
</dbReference>
<dbReference type="RefSeq" id="WP_253358767.1">
    <property type="nucleotide sequence ID" value="NZ_JAIULA010000002.1"/>
</dbReference>
<comment type="similarity">
    <text evidence="1">Belongs to the isochorismatase family.</text>
</comment>
<keyword evidence="5" id="KW-1185">Reference proteome</keyword>
<accession>A0A9X2FGC7</accession>
<protein>
    <submittedName>
        <fullName evidence="4">Cysteine hydrolase</fullName>
    </submittedName>
</protein>
<evidence type="ECO:0000313" key="4">
    <source>
        <dbReference type="EMBL" id="MCP0885932.1"/>
    </source>
</evidence>
<sequence length="192" mass="21477">MEKIKFNLSKTAIIVIDLQQGIVNQIQTPDKKAVIQNNIDLLTEFNKLSTLEVLVNVDLNTLQSPDRWADIKQNATYNAESISLIPEIATFGNKQNVYELTKYNPSAFFGSSLDSQLRRRNIDTVIITGVATSNGVYATAQDAYQHGYNVVVAQDACMDSSIELQQIFLQQLLPKKAFVRSTKDILNSVHNI</sequence>
<dbReference type="PANTHER" id="PTHR43540">
    <property type="entry name" value="PEROXYUREIDOACRYLATE/UREIDOACRYLATE AMIDOHYDROLASE-RELATED"/>
    <property type="match status" value="1"/>
</dbReference>
<keyword evidence="2 4" id="KW-0378">Hydrolase</keyword>
<dbReference type="AlphaFoldDB" id="A0A9X2FGC7"/>
<evidence type="ECO:0000259" key="3">
    <source>
        <dbReference type="Pfam" id="PF00857"/>
    </source>
</evidence>
<dbReference type="CDD" id="cd00431">
    <property type="entry name" value="cysteine_hydrolases"/>
    <property type="match status" value="1"/>
</dbReference>
<feature type="domain" description="Isochorismatase-like" evidence="3">
    <location>
        <begin position="11"/>
        <end position="183"/>
    </location>
</feature>
<evidence type="ECO:0000256" key="2">
    <source>
        <dbReference type="ARBA" id="ARBA00022801"/>
    </source>
</evidence>
<reference evidence="4 5" key="1">
    <citation type="journal article" date="2023" name="Int. J. Syst. Evol. Microbiol.">
        <title>Ligilactobacillus ubinensis sp. nov., a novel species isolated from the wild ferment of a durian fruit (Durio zibethinus).</title>
        <authorList>
            <person name="Heng Y.C."/>
            <person name="Menon N."/>
            <person name="Chen B."/>
            <person name="Loo B.Z.L."/>
            <person name="Wong G.W.J."/>
            <person name="Lim A.C.H."/>
            <person name="Silvaraju S."/>
            <person name="Kittelmann S."/>
        </authorList>
    </citation>
    <scope>NUCLEOTIDE SEQUENCE [LARGE SCALE GENOMIC DNA]</scope>
    <source>
        <strain evidence="4 5">WILCCON 0076</strain>
    </source>
</reference>
<dbReference type="Pfam" id="PF00857">
    <property type="entry name" value="Isochorismatase"/>
    <property type="match status" value="1"/>
</dbReference>
<gene>
    <name evidence="4" type="ORF">LB941_01105</name>
</gene>
<comment type="caution">
    <text evidence="4">The sequence shown here is derived from an EMBL/GenBank/DDBJ whole genome shotgun (WGS) entry which is preliminary data.</text>
</comment>
<dbReference type="GO" id="GO:0016787">
    <property type="term" value="F:hydrolase activity"/>
    <property type="evidence" value="ECO:0007669"/>
    <property type="project" value="UniProtKB-KW"/>
</dbReference>
<proteinExistence type="inferred from homology"/>
<dbReference type="Gene3D" id="3.40.50.850">
    <property type="entry name" value="Isochorismatase-like"/>
    <property type="match status" value="1"/>
</dbReference>
<dbReference type="PANTHER" id="PTHR43540:SF7">
    <property type="entry name" value="ISOCHORISMATASE FAMILY PROTEIN YECD"/>
    <property type="match status" value="1"/>
</dbReference>
<dbReference type="EMBL" id="JAIULA010000002">
    <property type="protein sequence ID" value="MCP0885932.1"/>
    <property type="molecule type" value="Genomic_DNA"/>
</dbReference>
<dbReference type="InterPro" id="IPR050272">
    <property type="entry name" value="Isochorismatase-like_hydrls"/>
</dbReference>
<evidence type="ECO:0000256" key="1">
    <source>
        <dbReference type="ARBA" id="ARBA00006336"/>
    </source>
</evidence>
<dbReference type="InterPro" id="IPR000868">
    <property type="entry name" value="Isochorismatase-like_dom"/>
</dbReference>
<name>A0A9X2FGC7_9LACO</name>